<name>A0A430FJM1_9BIFI</name>
<dbReference type="Proteomes" id="UP000287470">
    <property type="component" value="Unassembled WGS sequence"/>
</dbReference>
<gene>
    <name evidence="1" type="ORF">D2E24_1653</name>
</gene>
<accession>A0A430FJM1</accession>
<dbReference type="EMBL" id="QXGK01000020">
    <property type="protein sequence ID" value="RSX52982.1"/>
    <property type="molecule type" value="Genomic_DNA"/>
</dbReference>
<proteinExistence type="predicted"/>
<organism evidence="1 2">
    <name type="scientific">Bifidobacterium samirii</name>
    <dbReference type="NCBI Taxonomy" id="2306974"/>
    <lineage>
        <taxon>Bacteria</taxon>
        <taxon>Bacillati</taxon>
        <taxon>Actinomycetota</taxon>
        <taxon>Actinomycetes</taxon>
        <taxon>Bifidobacteriales</taxon>
        <taxon>Bifidobacteriaceae</taxon>
        <taxon>Bifidobacterium</taxon>
    </lineage>
</organism>
<reference evidence="1 2" key="1">
    <citation type="submission" date="2018-09" db="EMBL/GenBank/DDBJ databases">
        <title>Characterization of the phylogenetic diversity of five novel species belonging to the genus Bifidobacterium.</title>
        <authorList>
            <person name="Lugli G.A."/>
            <person name="Duranti S."/>
            <person name="Milani C."/>
        </authorList>
    </citation>
    <scope>NUCLEOTIDE SEQUENCE [LARGE SCALE GENOMIC DNA]</scope>
    <source>
        <strain evidence="1 2">2033B</strain>
    </source>
</reference>
<dbReference type="RefSeq" id="WP_125968909.1">
    <property type="nucleotide sequence ID" value="NZ_QXGK01000020.1"/>
</dbReference>
<sequence>MSRNRRKRSDPEGKKHPEGGMELLIHFHESVLQYDLYTQEVLKTTSEMMNPESDDNFIKYCLRAALLRKYWAPEDELALDKVIATIKSRLDNSTDSSHERLQSLEHLLKSFTCAYRIKNTDSNSNSRSESAKDKAKAAYRSVTPHQAAVDYVYGMLLHGDYQKWLNARNPNFLSLLSIGNEVARLEKFVHSVHDFLNEMVNDGTLTPDFSRILQDSPTKGVTIRLEAF</sequence>
<dbReference type="AlphaFoldDB" id="A0A430FJM1"/>
<dbReference type="OrthoDB" id="9992105at2"/>
<evidence type="ECO:0000313" key="1">
    <source>
        <dbReference type="EMBL" id="RSX52982.1"/>
    </source>
</evidence>
<comment type="caution">
    <text evidence="1">The sequence shown here is derived from an EMBL/GenBank/DDBJ whole genome shotgun (WGS) entry which is preliminary data.</text>
</comment>
<evidence type="ECO:0000313" key="2">
    <source>
        <dbReference type="Proteomes" id="UP000287470"/>
    </source>
</evidence>
<protein>
    <submittedName>
        <fullName evidence="1">Uncharacterized protein</fullName>
    </submittedName>
</protein>
<keyword evidence="2" id="KW-1185">Reference proteome</keyword>